<dbReference type="EMBL" id="JAAIUV010000017">
    <property type="protein sequence ID" value="NEX79419.1"/>
    <property type="molecule type" value="Genomic_DNA"/>
</dbReference>
<protein>
    <submittedName>
        <fullName evidence="1">DUF370 domain-containing protein</fullName>
    </submittedName>
</protein>
<dbReference type="NCBIfam" id="NF046065">
    <property type="entry name" value="MtxRegRemB"/>
    <property type="match status" value="1"/>
</dbReference>
<dbReference type="AlphaFoldDB" id="A0A6B3TSU7"/>
<dbReference type="Pfam" id="PF04025">
    <property type="entry name" value="RemA-like"/>
    <property type="match status" value="1"/>
</dbReference>
<sequence>MYIHIGEDLNIRLKDIIAILDKDSTENSESMEEFFHYHQKEVINLSKKRTKSIVITVDKIYLSPIASGTLKKRSSQMYLQEF</sequence>
<comment type="caution">
    <text evidence="1">The sequence shown here is derived from an EMBL/GenBank/DDBJ whole genome shotgun (WGS) entry which is preliminary data.</text>
</comment>
<dbReference type="InterPro" id="IPR007169">
    <property type="entry name" value="RemA-like"/>
</dbReference>
<evidence type="ECO:0000313" key="1">
    <source>
        <dbReference type="EMBL" id="NEX79419.1"/>
    </source>
</evidence>
<dbReference type="RefSeq" id="WP_163251971.1">
    <property type="nucleotide sequence ID" value="NZ_JAAIUV010000017.1"/>
</dbReference>
<reference evidence="1" key="1">
    <citation type="submission" date="2020-02" db="EMBL/GenBank/DDBJ databases">
        <title>Bacillus sedimentmangrovi sp. nov., isolated from sediment of the mangrove ecosystem.</title>
        <authorList>
            <person name="Liu G."/>
        </authorList>
    </citation>
    <scope>NUCLEOTIDE SEQUENCE [LARGE SCALE GENOMIC DNA]</scope>
    <source>
        <strain evidence="1">SgZ-7</strain>
    </source>
</reference>
<dbReference type="Proteomes" id="UP000481621">
    <property type="component" value="Unassembled WGS sequence"/>
</dbReference>
<proteinExistence type="predicted"/>
<accession>A0A6B3TSU7</accession>
<gene>
    <name evidence="1" type="ORF">G4Z05_11155</name>
</gene>
<evidence type="ECO:0000313" key="2">
    <source>
        <dbReference type="Proteomes" id="UP000481621"/>
    </source>
</evidence>
<name>A0A6B3TSU7_9BACI</name>
<organism evidence="1 2">
    <name type="scientific">Neobacillus thermocopriae</name>
    <dbReference type="NCBI Taxonomy" id="1215031"/>
    <lineage>
        <taxon>Bacteria</taxon>
        <taxon>Bacillati</taxon>
        <taxon>Bacillota</taxon>
        <taxon>Bacilli</taxon>
        <taxon>Bacillales</taxon>
        <taxon>Bacillaceae</taxon>
        <taxon>Neobacillus</taxon>
    </lineage>
</organism>
<keyword evidence="2" id="KW-1185">Reference proteome</keyword>